<reference evidence="2" key="1">
    <citation type="journal article" date="2013" name="Proc. Natl. Acad. Sci. U.S.A.">
        <title>Genome structure and metabolic features in the red seaweed Chondrus crispus shed light on evolution of the Archaeplastida.</title>
        <authorList>
            <person name="Collen J."/>
            <person name="Porcel B."/>
            <person name="Carre W."/>
            <person name="Ball S.G."/>
            <person name="Chaparro C."/>
            <person name="Tonon T."/>
            <person name="Barbeyron T."/>
            <person name="Michel G."/>
            <person name="Noel B."/>
            <person name="Valentin K."/>
            <person name="Elias M."/>
            <person name="Artiguenave F."/>
            <person name="Arun A."/>
            <person name="Aury J.M."/>
            <person name="Barbosa-Neto J.F."/>
            <person name="Bothwell J.H."/>
            <person name="Bouget F.Y."/>
            <person name="Brillet L."/>
            <person name="Cabello-Hurtado F."/>
            <person name="Capella-Gutierrez S."/>
            <person name="Charrier B."/>
            <person name="Cladiere L."/>
            <person name="Cock J.M."/>
            <person name="Coelho S.M."/>
            <person name="Colleoni C."/>
            <person name="Czjzek M."/>
            <person name="Da Silva C."/>
            <person name="Delage L."/>
            <person name="Denoeud F."/>
            <person name="Deschamps P."/>
            <person name="Dittami S.M."/>
            <person name="Gabaldon T."/>
            <person name="Gachon C.M."/>
            <person name="Groisillier A."/>
            <person name="Herve C."/>
            <person name="Jabbari K."/>
            <person name="Katinka M."/>
            <person name="Kloareg B."/>
            <person name="Kowalczyk N."/>
            <person name="Labadie K."/>
            <person name="Leblanc C."/>
            <person name="Lopez P.J."/>
            <person name="McLachlan D.H."/>
            <person name="Meslet-Cladiere L."/>
            <person name="Moustafa A."/>
            <person name="Nehr Z."/>
            <person name="Nyvall Collen P."/>
            <person name="Panaud O."/>
            <person name="Partensky F."/>
            <person name="Poulain J."/>
            <person name="Rensing S.A."/>
            <person name="Rousvoal S."/>
            <person name="Samson G."/>
            <person name="Symeonidi A."/>
            <person name="Weissenbach J."/>
            <person name="Zambounis A."/>
            <person name="Wincker P."/>
            <person name="Boyen C."/>
        </authorList>
    </citation>
    <scope>NUCLEOTIDE SEQUENCE [LARGE SCALE GENOMIC DNA]</scope>
    <source>
        <strain evidence="2">cv. Stackhouse</strain>
    </source>
</reference>
<sequence length="44" mass="5024">MRCGTYNMTHLVAGVSRFNKCPNLGLLRHCCFLVPGETLDQYYT</sequence>
<protein>
    <submittedName>
        <fullName evidence="1">Uncharacterized protein</fullName>
    </submittedName>
</protein>
<dbReference type="Gramene" id="CDF35161">
    <property type="protein sequence ID" value="CDF35161"/>
    <property type="gene ID" value="CHC_T00003499001"/>
</dbReference>
<dbReference type="GeneID" id="17322695"/>
<accession>R7QCK5</accession>
<dbReference type="KEGG" id="ccp:CHC_T00003499001"/>
<evidence type="ECO:0000313" key="2">
    <source>
        <dbReference type="Proteomes" id="UP000012073"/>
    </source>
</evidence>
<dbReference type="AlphaFoldDB" id="R7QCK5"/>
<name>R7QCK5_CHOCR</name>
<dbReference type="RefSeq" id="XP_005714980.1">
    <property type="nucleotide sequence ID" value="XM_005714923.1"/>
</dbReference>
<keyword evidence="2" id="KW-1185">Reference proteome</keyword>
<proteinExistence type="predicted"/>
<organism evidence="1 2">
    <name type="scientific">Chondrus crispus</name>
    <name type="common">Carrageen Irish moss</name>
    <name type="synonym">Polymorpha crispa</name>
    <dbReference type="NCBI Taxonomy" id="2769"/>
    <lineage>
        <taxon>Eukaryota</taxon>
        <taxon>Rhodophyta</taxon>
        <taxon>Florideophyceae</taxon>
        <taxon>Rhodymeniophycidae</taxon>
        <taxon>Gigartinales</taxon>
        <taxon>Gigartinaceae</taxon>
        <taxon>Chondrus</taxon>
    </lineage>
</organism>
<evidence type="ECO:0000313" key="1">
    <source>
        <dbReference type="EMBL" id="CDF35161.1"/>
    </source>
</evidence>
<gene>
    <name evidence="1" type="ORF">CHC_T00003499001</name>
</gene>
<dbReference type="Proteomes" id="UP000012073">
    <property type="component" value="Unassembled WGS sequence"/>
</dbReference>
<dbReference type="EMBL" id="HG001720">
    <property type="protein sequence ID" value="CDF35161.1"/>
    <property type="molecule type" value="Genomic_DNA"/>
</dbReference>